<proteinExistence type="predicted"/>
<evidence type="ECO:0000256" key="1">
    <source>
        <dbReference type="SAM" id="Phobius"/>
    </source>
</evidence>
<keyword evidence="1" id="KW-0472">Membrane</keyword>
<feature type="transmembrane region" description="Helical" evidence="1">
    <location>
        <begin position="86"/>
        <end position="104"/>
    </location>
</feature>
<organism evidence="2 3">
    <name type="scientific">Alicyclobacillus cycloheptanicus</name>
    <dbReference type="NCBI Taxonomy" id="1457"/>
    <lineage>
        <taxon>Bacteria</taxon>
        <taxon>Bacillati</taxon>
        <taxon>Bacillota</taxon>
        <taxon>Bacilli</taxon>
        <taxon>Bacillales</taxon>
        <taxon>Alicyclobacillaceae</taxon>
        <taxon>Alicyclobacillus</taxon>
    </lineage>
</organism>
<dbReference type="RefSeq" id="WP_274455932.1">
    <property type="nucleotide sequence ID" value="NZ_CP067097.1"/>
</dbReference>
<keyword evidence="1" id="KW-0812">Transmembrane</keyword>
<dbReference type="Proteomes" id="UP001232973">
    <property type="component" value="Unassembled WGS sequence"/>
</dbReference>
<dbReference type="EMBL" id="JAUSTP010000001">
    <property type="protein sequence ID" value="MDQ0188533.1"/>
    <property type="molecule type" value="Genomic_DNA"/>
</dbReference>
<sequence>MMIAMKVVVSALVVTAVTVISKQHPGIGGWIAALPIVSLLSATWLVAEHQPATEISTFLVSVLKGLVPTALLLVLVVTFLRKGWPFAGALGCAIVIWGASSFVLQRIGL</sequence>
<comment type="caution">
    <text evidence="2">The sequence shown here is derived from an EMBL/GenBank/DDBJ whole genome shotgun (WGS) entry which is preliminary data.</text>
</comment>
<accession>A0ABT9XE15</accession>
<protein>
    <submittedName>
        <fullName evidence="2">Membrane protein (GlpM family)</fullName>
    </submittedName>
</protein>
<keyword evidence="3" id="KW-1185">Reference proteome</keyword>
<feature type="transmembrane region" description="Helical" evidence="1">
    <location>
        <begin position="59"/>
        <end position="80"/>
    </location>
</feature>
<keyword evidence="1" id="KW-1133">Transmembrane helix</keyword>
<evidence type="ECO:0000313" key="3">
    <source>
        <dbReference type="Proteomes" id="UP001232973"/>
    </source>
</evidence>
<gene>
    <name evidence="2" type="ORF">J2S03_000337</name>
</gene>
<evidence type="ECO:0000313" key="2">
    <source>
        <dbReference type="EMBL" id="MDQ0188533.1"/>
    </source>
</evidence>
<name>A0ABT9XE15_9BACL</name>
<feature type="transmembrane region" description="Helical" evidence="1">
    <location>
        <begin position="31"/>
        <end position="47"/>
    </location>
</feature>
<reference evidence="2 3" key="1">
    <citation type="submission" date="2023-07" db="EMBL/GenBank/DDBJ databases">
        <title>Genomic Encyclopedia of Type Strains, Phase IV (KMG-IV): sequencing the most valuable type-strain genomes for metagenomic binning, comparative biology and taxonomic classification.</title>
        <authorList>
            <person name="Goeker M."/>
        </authorList>
    </citation>
    <scope>NUCLEOTIDE SEQUENCE [LARGE SCALE GENOMIC DNA]</scope>
    <source>
        <strain evidence="2 3">DSM 4006</strain>
    </source>
</reference>